<feature type="region of interest" description="Disordered" evidence="1">
    <location>
        <begin position="58"/>
        <end position="81"/>
    </location>
</feature>
<organism evidence="2 3">
    <name type="scientific">Theileria parva</name>
    <name type="common">East coast fever infection agent</name>
    <dbReference type="NCBI Taxonomy" id="5875"/>
    <lineage>
        <taxon>Eukaryota</taxon>
        <taxon>Sar</taxon>
        <taxon>Alveolata</taxon>
        <taxon>Apicomplexa</taxon>
        <taxon>Aconoidasida</taxon>
        <taxon>Piroplasmida</taxon>
        <taxon>Theileriidae</taxon>
        <taxon>Theileria</taxon>
    </lineage>
</organism>
<evidence type="ECO:0000313" key="2">
    <source>
        <dbReference type="EMBL" id="EAN31479.1"/>
    </source>
</evidence>
<dbReference type="VEuPathDB" id="PiroplasmaDB:TpMuguga_04g00127"/>
<dbReference type="Proteomes" id="UP000001949">
    <property type="component" value="Unassembled WGS sequence"/>
</dbReference>
<sequence>MATIPDVTVKSNLGTQASIHTVFSNTEKVESPESASKSLDSDVVSSISNSIESKLSISYNPQTQDQQKVTSTSVTPTIFTPEDEKELRSQLNSLYRLLLKRNYNKPFLPDDPSFHPVNDPIYGAQNPSISGNLLYLYDAIIRKRVERLIVDIQQRSFTLDHKPLLIHEVKKAPGHLISQEEKDLLTKFIKNKPRPIGYPEPTVDVRKQAYHFIVHYLNEKLITFSKANNDLKDEEFELFSRLVTEGENLQIEKKIYQFVLASIDKNFRIYFAGIFRKHFSGVNYADLLEHIKNRLNEMYSVDLEQETNTNGQSMHNRITSKIPTSKKPQTTHSVINTPVNYSPEELELRAKLDSVYHLVFKKFYNKGLVKKYFTFPPNFDDSVCSIRDLFITNAILNYVDGYAESTAIWVLYNIAKNCMPIWARATYVEKLKSAPEDLIDQKEKDLLVRITTQPFYNFEAQALAYKIKAKIKDMMINYLKEPILAFSREFNLKKGKEFEFFNNLITQEDNCKPEDTIYRAILGIADKKVLGTSEDVKILQ</sequence>
<evidence type="ECO:0000313" key="3">
    <source>
        <dbReference type="Proteomes" id="UP000001949"/>
    </source>
</evidence>
<gene>
    <name evidence="2" type="ordered locus">TP04_0127</name>
</gene>
<dbReference type="InParanoid" id="Q4N360"/>
<reference evidence="2 3" key="1">
    <citation type="journal article" date="2005" name="Science">
        <title>Genome sequence of Theileria parva, a bovine pathogen that transforms lymphocytes.</title>
        <authorList>
            <person name="Gardner M.J."/>
            <person name="Bishop R."/>
            <person name="Shah T."/>
            <person name="de Villiers E.P."/>
            <person name="Carlton J.M."/>
            <person name="Hall N."/>
            <person name="Ren Q."/>
            <person name="Paulsen I.T."/>
            <person name="Pain A."/>
            <person name="Berriman M."/>
            <person name="Wilson R.J.M."/>
            <person name="Sato S."/>
            <person name="Ralph S.A."/>
            <person name="Mann D.J."/>
            <person name="Xiong Z."/>
            <person name="Shallom S.J."/>
            <person name="Weidman J."/>
            <person name="Jiang L."/>
            <person name="Lynn J."/>
            <person name="Weaver B."/>
            <person name="Shoaibi A."/>
            <person name="Domingo A.R."/>
            <person name="Wasawo D."/>
            <person name="Crabtree J."/>
            <person name="Wortman J.R."/>
            <person name="Haas B."/>
            <person name="Angiuoli S.V."/>
            <person name="Creasy T.H."/>
            <person name="Lu C."/>
            <person name="Suh B."/>
            <person name="Silva J.C."/>
            <person name="Utterback T.R."/>
            <person name="Feldblyum T.V."/>
            <person name="Pertea M."/>
            <person name="Allen J."/>
            <person name="Nierman W.C."/>
            <person name="Taracha E.L.N."/>
            <person name="Salzberg S.L."/>
            <person name="White O.R."/>
            <person name="Fitzhugh H.A."/>
            <person name="Morzaria S."/>
            <person name="Venter J.C."/>
            <person name="Fraser C.M."/>
            <person name="Nene V."/>
        </authorList>
    </citation>
    <scope>NUCLEOTIDE SEQUENCE [LARGE SCALE GENOMIC DNA]</scope>
    <source>
        <strain evidence="2 3">Muguga</strain>
    </source>
</reference>
<evidence type="ECO:0000256" key="1">
    <source>
        <dbReference type="SAM" id="MobiDB-lite"/>
    </source>
</evidence>
<proteinExistence type="predicted"/>
<accession>Q4N360</accession>
<protein>
    <submittedName>
        <fullName evidence="2">Uncharacterized protein</fullName>
    </submittedName>
</protein>
<dbReference type="EMBL" id="AAGK01000004">
    <property type="protein sequence ID" value="EAN31479.1"/>
    <property type="molecule type" value="Genomic_DNA"/>
</dbReference>
<keyword evidence="3" id="KW-1185">Reference proteome</keyword>
<dbReference type="KEGG" id="tpv:TP04_0127"/>
<feature type="compositionally biased region" description="Polar residues" evidence="1">
    <location>
        <begin position="59"/>
        <end position="78"/>
    </location>
</feature>
<dbReference type="GeneID" id="3501250"/>
<name>Q4N360_THEPA</name>
<dbReference type="AlphaFoldDB" id="Q4N360"/>
<comment type="caution">
    <text evidence="2">The sequence shown here is derived from an EMBL/GenBank/DDBJ whole genome shotgun (WGS) entry which is preliminary data.</text>
</comment>
<dbReference type="RefSeq" id="XP_763762.1">
    <property type="nucleotide sequence ID" value="XM_758669.1"/>
</dbReference>